<feature type="domain" description="DSBA-like thioredoxin" evidence="1">
    <location>
        <begin position="7"/>
        <end position="208"/>
    </location>
</feature>
<dbReference type="PANTHER" id="PTHR13887:SF41">
    <property type="entry name" value="THIOREDOXIN SUPERFAMILY PROTEIN"/>
    <property type="match status" value="1"/>
</dbReference>
<dbReference type="Gene3D" id="3.40.30.10">
    <property type="entry name" value="Glutaredoxin"/>
    <property type="match status" value="1"/>
</dbReference>
<organism evidence="2 3">
    <name type="scientific">Paraglaciecola chathamensis</name>
    <dbReference type="NCBI Taxonomy" id="368405"/>
    <lineage>
        <taxon>Bacteria</taxon>
        <taxon>Pseudomonadati</taxon>
        <taxon>Pseudomonadota</taxon>
        <taxon>Gammaproteobacteria</taxon>
        <taxon>Alteromonadales</taxon>
        <taxon>Alteromonadaceae</taxon>
        <taxon>Paraglaciecola</taxon>
    </lineage>
</organism>
<dbReference type="InterPro" id="IPR036249">
    <property type="entry name" value="Thioredoxin-like_sf"/>
</dbReference>
<dbReference type="SUPFAM" id="SSF52833">
    <property type="entry name" value="Thioredoxin-like"/>
    <property type="match status" value="1"/>
</dbReference>
<dbReference type="Pfam" id="PF01323">
    <property type="entry name" value="DSBA"/>
    <property type="match status" value="1"/>
</dbReference>
<dbReference type="PANTHER" id="PTHR13887">
    <property type="entry name" value="GLUTATHIONE S-TRANSFERASE KAPPA"/>
    <property type="match status" value="1"/>
</dbReference>
<protein>
    <submittedName>
        <fullName evidence="2">DSBA oxidoreductase</fullName>
    </submittedName>
</protein>
<evidence type="ECO:0000313" key="3">
    <source>
        <dbReference type="Proteomes" id="UP000622604"/>
    </source>
</evidence>
<gene>
    <name evidence="2" type="ORF">GCM10011274_04730</name>
</gene>
<comment type="caution">
    <text evidence="2">The sequence shown here is derived from an EMBL/GenBank/DDBJ whole genome shotgun (WGS) entry which is preliminary data.</text>
</comment>
<dbReference type="InterPro" id="IPR001853">
    <property type="entry name" value="DSBA-like_thioredoxin_dom"/>
</dbReference>
<name>A0A8H9I753_9ALTE</name>
<sequence length="227" mass="25096">MGTPLKIDIVSDVSCPWCIIGYKALDEALGKLEGKVTADISWQPFELNPNMPPEGQEIVEHITEKYGISVEQSEQNREMIKQRGLDVGYEFGNRGGGRIYNTFDAHRLLHWAEEAGKQTELKLAFFDLYFKESGDPSNHEQLLAVVEHVGLDKAAAQEILTTGKYTQEVREAQHLYQSNGISSVPAVIVNNKHLISGGQPASVFEQALSQIAQEVEAQKVEGESAEA</sequence>
<dbReference type="CDD" id="cd03024">
    <property type="entry name" value="DsbA_FrnE"/>
    <property type="match status" value="1"/>
</dbReference>
<dbReference type="Proteomes" id="UP000622604">
    <property type="component" value="Unassembled WGS sequence"/>
</dbReference>
<dbReference type="EMBL" id="BMZC01000001">
    <property type="protein sequence ID" value="GGZ49722.1"/>
    <property type="molecule type" value="Genomic_DNA"/>
</dbReference>
<proteinExistence type="predicted"/>
<dbReference type="GO" id="GO:0016491">
    <property type="term" value="F:oxidoreductase activity"/>
    <property type="evidence" value="ECO:0007669"/>
    <property type="project" value="InterPro"/>
</dbReference>
<accession>A0A8H9I753</accession>
<evidence type="ECO:0000259" key="1">
    <source>
        <dbReference type="Pfam" id="PF01323"/>
    </source>
</evidence>
<dbReference type="RefSeq" id="WP_191865201.1">
    <property type="nucleotide sequence ID" value="NZ_BMZC01000001.1"/>
</dbReference>
<evidence type="ECO:0000313" key="2">
    <source>
        <dbReference type="EMBL" id="GGZ49722.1"/>
    </source>
</evidence>
<reference evidence="2" key="1">
    <citation type="journal article" date="2014" name="Int. J. Syst. Evol. Microbiol.">
        <title>Complete genome sequence of Corynebacterium casei LMG S-19264T (=DSM 44701T), isolated from a smear-ripened cheese.</title>
        <authorList>
            <consortium name="US DOE Joint Genome Institute (JGI-PGF)"/>
            <person name="Walter F."/>
            <person name="Albersmeier A."/>
            <person name="Kalinowski J."/>
            <person name="Ruckert C."/>
        </authorList>
    </citation>
    <scope>NUCLEOTIDE SEQUENCE</scope>
    <source>
        <strain evidence="2">KCTC 32337</strain>
    </source>
</reference>
<reference evidence="2" key="2">
    <citation type="submission" date="2020-09" db="EMBL/GenBank/DDBJ databases">
        <authorList>
            <person name="Sun Q."/>
            <person name="Kim S."/>
        </authorList>
    </citation>
    <scope>NUCLEOTIDE SEQUENCE</scope>
    <source>
        <strain evidence="2">KCTC 32337</strain>
    </source>
</reference>
<dbReference type="AlphaFoldDB" id="A0A8H9I753"/>